<dbReference type="Proteomes" id="UP000789396">
    <property type="component" value="Unassembled WGS sequence"/>
</dbReference>
<evidence type="ECO:0000313" key="3">
    <source>
        <dbReference type="Proteomes" id="UP000789396"/>
    </source>
</evidence>
<reference evidence="2" key="1">
    <citation type="submission" date="2021-06" db="EMBL/GenBank/DDBJ databases">
        <authorList>
            <person name="Kallberg Y."/>
            <person name="Tangrot J."/>
            <person name="Rosling A."/>
        </authorList>
    </citation>
    <scope>NUCLEOTIDE SEQUENCE</scope>
    <source>
        <strain evidence="2">IN212</strain>
    </source>
</reference>
<proteinExistence type="predicted"/>
<organism evidence="2 3">
    <name type="scientific">Racocetra fulgida</name>
    <dbReference type="NCBI Taxonomy" id="60492"/>
    <lineage>
        <taxon>Eukaryota</taxon>
        <taxon>Fungi</taxon>
        <taxon>Fungi incertae sedis</taxon>
        <taxon>Mucoromycota</taxon>
        <taxon>Glomeromycotina</taxon>
        <taxon>Glomeromycetes</taxon>
        <taxon>Diversisporales</taxon>
        <taxon>Gigasporaceae</taxon>
        <taxon>Racocetra</taxon>
    </lineage>
</organism>
<dbReference type="EMBL" id="CAJVPZ010092328">
    <property type="protein sequence ID" value="CAG8816115.1"/>
    <property type="molecule type" value="Genomic_DNA"/>
</dbReference>
<comment type="caution">
    <text evidence="2">The sequence shown here is derived from an EMBL/GenBank/DDBJ whole genome shotgun (WGS) entry which is preliminary data.</text>
</comment>
<protein>
    <submittedName>
        <fullName evidence="2">14766_t:CDS:1</fullName>
    </submittedName>
</protein>
<sequence length="109" mass="11909">SGNDTLIVSDEFSVLPTEKDSNGNDISLFILGTRWQHRAGWEPIVKGKFTASANGKNITIPLSVYNESETLNKNCKKVDKQISLTSNRVSPTSNQVSPTSNRVSPTSDQ</sequence>
<gene>
    <name evidence="2" type="ORF">RFULGI_LOCUS19238</name>
</gene>
<name>A0A9N9PFT6_9GLOM</name>
<dbReference type="OrthoDB" id="2420863at2759"/>
<feature type="non-terminal residue" evidence="2">
    <location>
        <position position="109"/>
    </location>
</feature>
<feature type="region of interest" description="Disordered" evidence="1">
    <location>
        <begin position="84"/>
        <end position="109"/>
    </location>
</feature>
<accession>A0A9N9PFT6</accession>
<evidence type="ECO:0000256" key="1">
    <source>
        <dbReference type="SAM" id="MobiDB-lite"/>
    </source>
</evidence>
<feature type="non-terminal residue" evidence="2">
    <location>
        <position position="1"/>
    </location>
</feature>
<keyword evidence="3" id="KW-1185">Reference proteome</keyword>
<dbReference type="AlphaFoldDB" id="A0A9N9PFT6"/>
<evidence type="ECO:0000313" key="2">
    <source>
        <dbReference type="EMBL" id="CAG8816115.1"/>
    </source>
</evidence>